<dbReference type="PANTHER" id="PTHR46796">
    <property type="entry name" value="HTH-TYPE TRANSCRIPTIONAL ACTIVATOR RHAS-RELATED"/>
    <property type="match status" value="1"/>
</dbReference>
<dbReference type="InterPro" id="IPR003313">
    <property type="entry name" value="AraC-bd"/>
</dbReference>
<dbReference type="GO" id="GO:0003700">
    <property type="term" value="F:DNA-binding transcription factor activity"/>
    <property type="evidence" value="ECO:0007669"/>
    <property type="project" value="InterPro"/>
</dbReference>
<protein>
    <submittedName>
        <fullName evidence="5">Multiple antibiotic resistance protein MarA</fullName>
    </submittedName>
</protein>
<dbReference type="InterPro" id="IPR009057">
    <property type="entry name" value="Homeodomain-like_sf"/>
</dbReference>
<feature type="domain" description="HTH araC/xylS-type" evidence="4">
    <location>
        <begin position="175"/>
        <end position="272"/>
    </location>
</feature>
<keyword evidence="1" id="KW-0805">Transcription regulation</keyword>
<keyword evidence="6" id="KW-1185">Reference proteome</keyword>
<dbReference type="InterPro" id="IPR037923">
    <property type="entry name" value="HTH-like"/>
</dbReference>
<dbReference type="Pfam" id="PF02311">
    <property type="entry name" value="AraC_binding"/>
    <property type="match status" value="1"/>
</dbReference>
<evidence type="ECO:0000259" key="4">
    <source>
        <dbReference type="PROSITE" id="PS01124"/>
    </source>
</evidence>
<dbReference type="RefSeq" id="WP_077311938.1">
    <property type="nucleotide sequence ID" value="NZ_AP024887.1"/>
</dbReference>
<keyword evidence="3" id="KW-0804">Transcription</keyword>
<dbReference type="PANTHER" id="PTHR46796:SF12">
    <property type="entry name" value="HTH-TYPE DNA-BINDING TRANSCRIPTIONAL ACTIVATOR EUTR"/>
    <property type="match status" value="1"/>
</dbReference>
<reference evidence="5 6" key="1">
    <citation type="submission" date="2017-02" db="EMBL/GenBank/DDBJ databases">
        <authorList>
            <person name="Peterson S.W."/>
        </authorList>
    </citation>
    <scope>NUCLEOTIDE SEQUENCE [LARGE SCALE GENOMIC DNA]</scope>
    <source>
        <strain evidence="5 6">CECT 9027</strain>
    </source>
</reference>
<dbReference type="Pfam" id="PF12833">
    <property type="entry name" value="HTH_18"/>
    <property type="match status" value="1"/>
</dbReference>
<organism evidence="5 6">
    <name type="scientific">Vibrio palustris</name>
    <dbReference type="NCBI Taxonomy" id="1918946"/>
    <lineage>
        <taxon>Bacteria</taxon>
        <taxon>Pseudomonadati</taxon>
        <taxon>Pseudomonadota</taxon>
        <taxon>Gammaproteobacteria</taxon>
        <taxon>Vibrionales</taxon>
        <taxon>Vibrionaceae</taxon>
        <taxon>Vibrio</taxon>
    </lineage>
</organism>
<dbReference type="STRING" id="1918946.VPAL9027_00462"/>
<dbReference type="Gene3D" id="1.10.10.60">
    <property type="entry name" value="Homeodomain-like"/>
    <property type="match status" value="2"/>
</dbReference>
<dbReference type="SMART" id="SM00342">
    <property type="entry name" value="HTH_ARAC"/>
    <property type="match status" value="1"/>
</dbReference>
<dbReference type="Proteomes" id="UP000189475">
    <property type="component" value="Unassembled WGS sequence"/>
</dbReference>
<evidence type="ECO:0000256" key="2">
    <source>
        <dbReference type="ARBA" id="ARBA00023125"/>
    </source>
</evidence>
<dbReference type="GO" id="GO:0043565">
    <property type="term" value="F:sequence-specific DNA binding"/>
    <property type="evidence" value="ECO:0007669"/>
    <property type="project" value="InterPro"/>
</dbReference>
<evidence type="ECO:0000313" key="6">
    <source>
        <dbReference type="Proteomes" id="UP000189475"/>
    </source>
</evidence>
<dbReference type="PROSITE" id="PS01124">
    <property type="entry name" value="HTH_ARAC_FAMILY_2"/>
    <property type="match status" value="1"/>
</dbReference>
<dbReference type="SUPFAM" id="SSF51215">
    <property type="entry name" value="Regulatory protein AraC"/>
    <property type="match status" value="1"/>
</dbReference>
<dbReference type="AlphaFoldDB" id="A0A1R4B0V2"/>
<gene>
    <name evidence="5" type="primary">marA</name>
    <name evidence="5" type="ORF">VPAL9027_00462</name>
</gene>
<sequence length="275" mass="31478">MQEQFRYQKSAHTKELCSFSAKIKDFSYGKHAHEEFSIGVTCRGRQDFFSNGSFHKSQAGNVIFFNPEQVHDGHAGGGKDMEYEMLYIPESTIMSLMQSIGNVSKDQSRLKVSSFHDAILQKQIMSIARSMNLKQPLSSLEEEHLLLGIAHSIVRLGDGSFIDKVAYGRTDKLLEQAKEFIHFNLNRKLDIEEISSAANMSKYHFIRLFNKQFGMTPHQYVLSYKINRVKREVELGNSAADIAFKYGFSDLSHLNRNFKNTFGITPIQYQKQLSL</sequence>
<dbReference type="InterPro" id="IPR050204">
    <property type="entry name" value="AraC_XylS_family_regulators"/>
</dbReference>
<evidence type="ECO:0000256" key="3">
    <source>
        <dbReference type="ARBA" id="ARBA00023163"/>
    </source>
</evidence>
<evidence type="ECO:0000256" key="1">
    <source>
        <dbReference type="ARBA" id="ARBA00023015"/>
    </source>
</evidence>
<keyword evidence="2" id="KW-0238">DNA-binding</keyword>
<dbReference type="EMBL" id="FUFT01000002">
    <property type="protein sequence ID" value="SJL82533.1"/>
    <property type="molecule type" value="Genomic_DNA"/>
</dbReference>
<evidence type="ECO:0000313" key="5">
    <source>
        <dbReference type="EMBL" id="SJL82533.1"/>
    </source>
</evidence>
<accession>A0A1R4B0V2</accession>
<proteinExistence type="predicted"/>
<name>A0A1R4B0V2_9VIBR</name>
<dbReference type="SUPFAM" id="SSF46689">
    <property type="entry name" value="Homeodomain-like"/>
    <property type="match status" value="2"/>
</dbReference>
<dbReference type="OrthoDB" id="9809338at2"/>
<dbReference type="InterPro" id="IPR018060">
    <property type="entry name" value="HTH_AraC"/>
</dbReference>